<feature type="compositionally biased region" description="Basic and acidic residues" evidence="3">
    <location>
        <begin position="799"/>
        <end position="813"/>
    </location>
</feature>
<feature type="region of interest" description="Disordered" evidence="3">
    <location>
        <begin position="256"/>
        <end position="316"/>
    </location>
</feature>
<feature type="compositionally biased region" description="Basic residues" evidence="3">
    <location>
        <begin position="264"/>
        <end position="278"/>
    </location>
</feature>
<feature type="compositionally biased region" description="Basic and acidic residues" evidence="3">
    <location>
        <begin position="662"/>
        <end position="766"/>
    </location>
</feature>
<organism evidence="5 6">
    <name type="scientific">Armadillidium nasatum</name>
    <dbReference type="NCBI Taxonomy" id="96803"/>
    <lineage>
        <taxon>Eukaryota</taxon>
        <taxon>Metazoa</taxon>
        <taxon>Ecdysozoa</taxon>
        <taxon>Arthropoda</taxon>
        <taxon>Crustacea</taxon>
        <taxon>Multicrustacea</taxon>
        <taxon>Malacostraca</taxon>
        <taxon>Eumalacostraca</taxon>
        <taxon>Peracarida</taxon>
        <taxon>Isopoda</taxon>
        <taxon>Oniscidea</taxon>
        <taxon>Crinocheta</taxon>
        <taxon>Armadillidiidae</taxon>
        <taxon>Armadillidium</taxon>
    </lineage>
</organism>
<dbReference type="EMBL" id="SEYY01000578">
    <property type="protein sequence ID" value="KAB7506946.1"/>
    <property type="molecule type" value="Genomic_DNA"/>
</dbReference>
<keyword evidence="1" id="KW-0507">mRNA processing</keyword>
<feature type="compositionally biased region" description="Basic and acidic residues" evidence="3">
    <location>
        <begin position="636"/>
        <end position="647"/>
    </location>
</feature>
<feature type="compositionally biased region" description="Basic and acidic residues" evidence="3">
    <location>
        <begin position="778"/>
        <end position="789"/>
    </location>
</feature>
<evidence type="ECO:0000256" key="1">
    <source>
        <dbReference type="ARBA" id="ARBA00022664"/>
    </source>
</evidence>
<evidence type="ECO:0000313" key="6">
    <source>
        <dbReference type="Proteomes" id="UP000326759"/>
    </source>
</evidence>
<evidence type="ECO:0000259" key="4">
    <source>
        <dbReference type="SMART" id="SM01141"/>
    </source>
</evidence>
<feature type="domain" description="Suppressor of white apricot N-terminal" evidence="4">
    <location>
        <begin position="39"/>
        <end position="172"/>
    </location>
</feature>
<dbReference type="AlphaFoldDB" id="A0A5N5TLC2"/>
<accession>A0A5N5TLC2</accession>
<gene>
    <name evidence="5" type="primary">CLASRP</name>
    <name evidence="5" type="ORF">Anas_03063</name>
</gene>
<feature type="compositionally biased region" description="Low complexity" evidence="3">
    <location>
        <begin position="574"/>
        <end position="584"/>
    </location>
</feature>
<reference evidence="5 6" key="1">
    <citation type="journal article" date="2019" name="PLoS Biol.">
        <title>Sex chromosomes control vertical transmission of feminizing Wolbachia symbionts in an isopod.</title>
        <authorList>
            <person name="Becking T."/>
            <person name="Chebbi M.A."/>
            <person name="Giraud I."/>
            <person name="Moumen B."/>
            <person name="Laverre T."/>
            <person name="Caubet Y."/>
            <person name="Peccoud J."/>
            <person name="Gilbert C."/>
            <person name="Cordaux R."/>
        </authorList>
    </citation>
    <scope>NUCLEOTIDE SEQUENCE [LARGE SCALE GENOMIC DNA]</scope>
    <source>
        <strain evidence="5">ANa2</strain>
        <tissue evidence="5">Whole body excluding digestive tract and cuticle</tissue>
    </source>
</reference>
<name>A0A5N5TLC2_9CRUS</name>
<dbReference type="InterPro" id="IPR019147">
    <property type="entry name" value="SWAP_N_domain"/>
</dbReference>
<keyword evidence="6" id="KW-1185">Reference proteome</keyword>
<dbReference type="GO" id="GO:0006397">
    <property type="term" value="P:mRNA processing"/>
    <property type="evidence" value="ECO:0007669"/>
    <property type="project" value="UniProtKB-KW"/>
</dbReference>
<protein>
    <submittedName>
        <fullName evidence="5">CLK4-associating serine/arginine rich protein</fullName>
    </submittedName>
</protein>
<feature type="compositionally biased region" description="Low complexity" evidence="3">
    <location>
        <begin position="501"/>
        <end position="524"/>
    </location>
</feature>
<feature type="compositionally biased region" description="Basic residues" evidence="3">
    <location>
        <begin position="623"/>
        <end position="635"/>
    </location>
</feature>
<dbReference type="SMART" id="SM01141">
    <property type="entry name" value="DRY_EERY"/>
    <property type="match status" value="1"/>
</dbReference>
<keyword evidence="2" id="KW-0508">mRNA splicing</keyword>
<feature type="compositionally biased region" description="Acidic residues" evidence="3">
    <location>
        <begin position="549"/>
        <end position="560"/>
    </location>
</feature>
<dbReference type="PANTHER" id="PTHR13161:SF4">
    <property type="entry name" value="CLK4-ASSOCIATING SERINE_ARGININE RICH PROTEIN"/>
    <property type="match status" value="1"/>
</dbReference>
<comment type="caution">
    <text evidence="5">The sequence shown here is derived from an EMBL/GenBank/DDBJ whole genome shotgun (WGS) entry which is preliminary data.</text>
</comment>
<dbReference type="Proteomes" id="UP000326759">
    <property type="component" value="Unassembled WGS sequence"/>
</dbReference>
<dbReference type="PANTHER" id="PTHR13161">
    <property type="entry name" value="SPLICING FACTOR SUPPRESSOR OF WHITE APRICOT"/>
    <property type="match status" value="1"/>
</dbReference>
<evidence type="ECO:0000256" key="3">
    <source>
        <dbReference type="SAM" id="MobiDB-lite"/>
    </source>
</evidence>
<evidence type="ECO:0000256" key="2">
    <source>
        <dbReference type="ARBA" id="ARBA00023187"/>
    </source>
</evidence>
<dbReference type="Pfam" id="PF09750">
    <property type="entry name" value="DRY_EERY"/>
    <property type="match status" value="1"/>
</dbReference>
<dbReference type="InterPro" id="IPR040397">
    <property type="entry name" value="SWAP"/>
</dbReference>
<dbReference type="OrthoDB" id="10070965at2759"/>
<feature type="compositionally biased region" description="Polar residues" evidence="3">
    <location>
        <begin position="562"/>
        <end position="573"/>
    </location>
</feature>
<evidence type="ECO:0000313" key="5">
    <source>
        <dbReference type="EMBL" id="KAB7506946.1"/>
    </source>
</evidence>
<sequence>MWHEARKQEKKIRGMLVDYKKRAERRKEYYERIKQDPTQFIQIHGRACKIHLDPAVHYAAEAPGSMMPWRGDKESMIDRFDVRAHLDDIPTFDRNELDNSTPEQLWEERQANYERYRILIQNEFLGVKEEKFLNQIRLEELFGPVGNKAVEDEKKALMPKKAAIGFVYDGQPGSNEILQSNQVWSSVPVSTVAEDAEEDSGEENLTVDVLSLTNQQQRELNSSGVEYGLNNEDFMDLMSRDLEEAEALRIAKEHEDEKAMYSGRKSRKERRALKKKHLDRNFSPPSYAARSSPTYGPYHRFSSKSHSRSPSPPTVSQIKFITSFGEDSEPGHSENEEGGVIIIPEVEGAIKPSSLSSATDRRKSSASSSSRRNKHRRRSSTSSRSVNNHFHSWSSSTKGLPKVHQGVHSIESIPLEGDAPEADLEGQERIGIVMVQTATVEGLEVIHDHAQSQMIGGNVGMVVMENQAHGRKVVQDQNHVIVLKKVSATHPPPLLPPPPLSSTTNNTNSTTTTTTTTNVTQTNDTENKDTPKLPSPPRRRYYGRRAENSDSDDESEEEGESFASTGSNILNDNSTSLCLSSTSTFGNDASSDKADKKLEKERAVKAEQERQDREEELREIAIKLRRREREKRHRLHGDESHSDDSLRSRSRSNSRSPKSIRSRSDGRYRDSERDREGDGSRMRDRGRDRSSRERDSRRYYNRSRSRERDRERERQKDRDRGGRDRYRPKESASDRDRDRDRDSRRGREEDNENRDRDRRGAAERYNRGVGDSYGQPSSRDRRPDRRREGSNSSDQTEESMPRCDGKRIRLVDY</sequence>
<feature type="compositionally biased region" description="Pro residues" evidence="3">
    <location>
        <begin position="490"/>
        <end position="500"/>
    </location>
</feature>
<proteinExistence type="predicted"/>
<feature type="region of interest" description="Disordered" evidence="3">
    <location>
        <begin position="346"/>
        <end position="406"/>
    </location>
</feature>
<feature type="compositionally biased region" description="Basic and acidic residues" evidence="3">
    <location>
        <begin position="590"/>
        <end position="622"/>
    </location>
</feature>
<feature type="region of interest" description="Disordered" evidence="3">
    <location>
        <begin position="488"/>
        <end position="813"/>
    </location>
</feature>
<feature type="compositionally biased region" description="Polar residues" evidence="3">
    <location>
        <begin position="386"/>
        <end position="398"/>
    </location>
</feature>
<dbReference type="GO" id="GO:0008380">
    <property type="term" value="P:RNA splicing"/>
    <property type="evidence" value="ECO:0007669"/>
    <property type="project" value="UniProtKB-KW"/>
</dbReference>